<gene>
    <name evidence="2" type="ORF">LKD47_06095</name>
    <name evidence="3" type="ORF">OCV43_11240</name>
</gene>
<dbReference type="EMBL" id="JAOQKI010000019">
    <property type="protein sequence ID" value="MCU6717839.1"/>
    <property type="molecule type" value="Genomic_DNA"/>
</dbReference>
<dbReference type="EMBL" id="JAJEQW010000005">
    <property type="protein sequence ID" value="MCC2241872.1"/>
    <property type="molecule type" value="Genomic_DNA"/>
</dbReference>
<keyword evidence="5" id="KW-1185">Reference proteome</keyword>
<keyword evidence="1" id="KW-0812">Transmembrane</keyword>
<evidence type="ECO:0000313" key="5">
    <source>
        <dbReference type="Proteomes" id="UP001209666"/>
    </source>
</evidence>
<sequence>MKHKTYRICLLSLVIIAVIGGILYYTNENGNKSTKGEGTFVTKFVERMPFS</sequence>
<comment type="caution">
    <text evidence="2">The sequence shown here is derived from an EMBL/GenBank/DDBJ whole genome shotgun (WGS) entry which is preliminary data.</text>
</comment>
<name>A0AAW4WHI4_9FIRM</name>
<dbReference type="RefSeq" id="WP_022244345.1">
    <property type="nucleotide sequence ID" value="NZ_JAJEQW010000005.1"/>
</dbReference>
<dbReference type="Proteomes" id="UP001198893">
    <property type="component" value="Unassembled WGS sequence"/>
</dbReference>
<feature type="transmembrane region" description="Helical" evidence="1">
    <location>
        <begin position="7"/>
        <end position="25"/>
    </location>
</feature>
<reference evidence="3 5" key="1">
    <citation type="journal article" date="2021" name="ISME Commun">
        <title>Automated analysis of genomic sequences facilitates high-throughput and comprehensive description of bacteria.</title>
        <authorList>
            <person name="Hitch T.C.A."/>
        </authorList>
    </citation>
    <scope>NUCLEOTIDE SEQUENCE [LARGE SCALE GENOMIC DNA]</scope>
    <source>
        <strain evidence="3 5">Sanger_19</strain>
    </source>
</reference>
<protein>
    <recommendedName>
        <fullName evidence="6">Membrane-spanning protein</fullName>
    </recommendedName>
</protein>
<keyword evidence="1" id="KW-0472">Membrane</keyword>
<proteinExistence type="predicted"/>
<accession>A0AAW4WHI4</accession>
<reference evidence="2" key="2">
    <citation type="submission" date="2021-10" db="EMBL/GenBank/DDBJ databases">
        <title>Anaerobic single-cell dispensing facilitates the cultivation of human gut bacteria.</title>
        <authorList>
            <person name="Afrizal A."/>
        </authorList>
    </citation>
    <scope>NUCLEOTIDE SEQUENCE</scope>
    <source>
        <strain evidence="2">CLA-AA-H204</strain>
    </source>
</reference>
<evidence type="ECO:0000313" key="2">
    <source>
        <dbReference type="EMBL" id="MCC2241872.1"/>
    </source>
</evidence>
<dbReference type="Proteomes" id="UP001209666">
    <property type="component" value="Unassembled WGS sequence"/>
</dbReference>
<reference evidence="3" key="3">
    <citation type="submission" date="2022-09" db="EMBL/GenBank/DDBJ databases">
        <authorList>
            <person name="Hitch T.C.A."/>
        </authorList>
    </citation>
    <scope>NUCLEOTIDE SEQUENCE</scope>
    <source>
        <strain evidence="3">Sanger_19</strain>
    </source>
</reference>
<evidence type="ECO:0008006" key="6">
    <source>
        <dbReference type="Google" id="ProtNLM"/>
    </source>
</evidence>
<evidence type="ECO:0000256" key="1">
    <source>
        <dbReference type="SAM" id="Phobius"/>
    </source>
</evidence>
<organism evidence="2 4">
    <name type="scientific">Roseburia amylophila</name>
    <dbReference type="NCBI Taxonomy" id="2981794"/>
    <lineage>
        <taxon>Bacteria</taxon>
        <taxon>Bacillati</taxon>
        <taxon>Bacillota</taxon>
        <taxon>Clostridia</taxon>
        <taxon>Lachnospirales</taxon>
        <taxon>Lachnospiraceae</taxon>
        <taxon>Roseburia</taxon>
    </lineage>
</organism>
<evidence type="ECO:0000313" key="3">
    <source>
        <dbReference type="EMBL" id="MCU6717839.1"/>
    </source>
</evidence>
<evidence type="ECO:0000313" key="4">
    <source>
        <dbReference type="Proteomes" id="UP001198893"/>
    </source>
</evidence>
<dbReference type="AlphaFoldDB" id="A0AAW4WHI4"/>
<keyword evidence="1" id="KW-1133">Transmembrane helix</keyword>